<dbReference type="EMBL" id="AP024085">
    <property type="protein sequence ID" value="BCL57462.1"/>
    <property type="molecule type" value="Genomic_DNA"/>
</dbReference>
<sequence>MPKLIDKDENELLNLQMSTDEHWTGKYWIDGKKIYKKIITWTGLRVGVSTINHSISNLNEFIDYEVTCSNGEDFYRFPVVYYSGGNTGTFYCTYFILNVANIRFANNYSWANYKFKAIIRYTKK</sequence>
<protein>
    <submittedName>
        <fullName evidence="1">Uncharacterized protein</fullName>
    </submittedName>
</protein>
<evidence type="ECO:0000313" key="1">
    <source>
        <dbReference type="EMBL" id="BCL57462.1"/>
    </source>
</evidence>
<dbReference type="RefSeq" id="WP_200765254.1">
    <property type="nucleotide sequence ID" value="NZ_AP024085.1"/>
</dbReference>
<evidence type="ECO:0000313" key="2">
    <source>
        <dbReference type="Proteomes" id="UP000593842"/>
    </source>
</evidence>
<reference evidence="2" key="1">
    <citation type="submission" date="2020-09" db="EMBL/GenBank/DDBJ databases">
        <title>Complete genome sequencing of Faecalibacillus intestinalis strain 14EGH31.</title>
        <authorList>
            <person name="Sakamoto M."/>
            <person name="Murakami T."/>
            <person name="Mori H."/>
        </authorList>
    </citation>
    <scope>NUCLEOTIDE SEQUENCE [LARGE SCALE GENOMIC DNA]</scope>
    <source>
        <strain evidence="2">14EGH31</strain>
    </source>
</reference>
<accession>A0A7I8DXU2</accession>
<dbReference type="GeneID" id="70579608"/>
<proteinExistence type="predicted"/>
<organism evidence="1 2">
    <name type="scientific">Faecalibacillus intestinalis</name>
    <dbReference type="NCBI Taxonomy" id="1982626"/>
    <lineage>
        <taxon>Bacteria</taxon>
        <taxon>Bacillati</taxon>
        <taxon>Bacillota</taxon>
        <taxon>Erysipelotrichia</taxon>
        <taxon>Erysipelotrichales</taxon>
        <taxon>Coprobacillaceae</taxon>
        <taxon>Faecalibacillus</taxon>
    </lineage>
</organism>
<gene>
    <name evidence="1" type="ORF">Fi14EGH31_11740</name>
</gene>
<dbReference type="AlphaFoldDB" id="A0A7I8DXU2"/>
<name>A0A7I8DXU2_9FIRM</name>
<dbReference type="Proteomes" id="UP000593842">
    <property type="component" value="Chromosome"/>
</dbReference>
<dbReference type="KEGG" id="fit:Fi14EGH31_11740"/>